<keyword evidence="2" id="KW-0378">Hydrolase</keyword>
<dbReference type="EMBL" id="BAABKE010000009">
    <property type="protein sequence ID" value="GAA5103585.1"/>
    <property type="molecule type" value="Genomic_DNA"/>
</dbReference>
<dbReference type="Proteomes" id="UP001500631">
    <property type="component" value="Unassembled WGS sequence"/>
</dbReference>
<dbReference type="InterPro" id="IPR022742">
    <property type="entry name" value="Hydrolase_4"/>
</dbReference>
<evidence type="ECO:0000313" key="2">
    <source>
        <dbReference type="EMBL" id="GAA5103585.1"/>
    </source>
</evidence>
<dbReference type="Pfam" id="PF12146">
    <property type="entry name" value="Hydrolase_4"/>
    <property type="match status" value="1"/>
</dbReference>
<feature type="domain" description="Serine aminopeptidase S33" evidence="1">
    <location>
        <begin position="21"/>
        <end position="258"/>
    </location>
</feature>
<dbReference type="InterPro" id="IPR029058">
    <property type="entry name" value="AB_hydrolase_fold"/>
</dbReference>
<accession>A0ABP9MWP4</accession>
<name>A0ABP9MWP4_9GAMM</name>
<dbReference type="Gene3D" id="3.40.50.1820">
    <property type="entry name" value="alpha/beta hydrolase"/>
    <property type="match status" value="1"/>
</dbReference>
<reference evidence="3" key="1">
    <citation type="journal article" date="2019" name="Int. J. Syst. Evol. Microbiol.">
        <title>The Global Catalogue of Microorganisms (GCM) 10K type strain sequencing project: providing services to taxonomists for standard genome sequencing and annotation.</title>
        <authorList>
            <consortium name="The Broad Institute Genomics Platform"/>
            <consortium name="The Broad Institute Genome Sequencing Center for Infectious Disease"/>
            <person name="Wu L."/>
            <person name="Ma J."/>
        </authorList>
    </citation>
    <scope>NUCLEOTIDE SEQUENCE [LARGE SCALE GENOMIC DNA]</scope>
    <source>
        <strain evidence="3">JCM 18424</strain>
    </source>
</reference>
<dbReference type="InterPro" id="IPR012354">
    <property type="entry name" value="Esterase_lipase"/>
</dbReference>
<dbReference type="RefSeq" id="WP_345668117.1">
    <property type="nucleotide sequence ID" value="NZ_BAABKE010000009.1"/>
</dbReference>
<sequence>MVKDVSFLLEGEAVEGRKVGVLLIHGLTGTPNEMRITAKGLNRAGCYVYAMQIAGHCGDEADLNATTYSDWYQSVVDAAQKLKKEVDHLFVGGLSMGAVLALKLAAEEPKMVDGVICYATTFKYDGWSMPFYAKHFFFLLTWFKRLGIFQDKKFAEEPPYGLKDEKIRQAVSSSMLDGDSAAAGLANNPYPALAEMLYLSRDVKAKLPKVTAPTLIMHSSNDDIASVKSNAKVIEDNVSGPTTLVLLEDSYHLITIDRERKFVIQQTVEFINETVGVLSV</sequence>
<comment type="caution">
    <text evidence="2">The sequence shown here is derived from an EMBL/GenBank/DDBJ whole genome shotgun (WGS) entry which is preliminary data.</text>
</comment>
<dbReference type="PIRSF" id="PIRSF017388">
    <property type="entry name" value="Esterase_lipase"/>
    <property type="match status" value="1"/>
</dbReference>
<keyword evidence="3" id="KW-1185">Reference proteome</keyword>
<dbReference type="GO" id="GO:0016787">
    <property type="term" value="F:hydrolase activity"/>
    <property type="evidence" value="ECO:0007669"/>
    <property type="project" value="UniProtKB-KW"/>
</dbReference>
<gene>
    <name evidence="2" type="ORF">GCM10023338_22310</name>
</gene>
<dbReference type="SUPFAM" id="SSF53474">
    <property type="entry name" value="alpha/beta-Hydrolases"/>
    <property type="match status" value="1"/>
</dbReference>
<evidence type="ECO:0000259" key="1">
    <source>
        <dbReference type="Pfam" id="PF12146"/>
    </source>
</evidence>
<organism evidence="2 3">
    <name type="scientific">Wohlfahrtiimonas larvae</name>
    <dbReference type="NCBI Taxonomy" id="1157986"/>
    <lineage>
        <taxon>Bacteria</taxon>
        <taxon>Pseudomonadati</taxon>
        <taxon>Pseudomonadota</taxon>
        <taxon>Gammaproteobacteria</taxon>
        <taxon>Cardiobacteriales</taxon>
        <taxon>Ignatzschineriaceae</taxon>
        <taxon>Wohlfahrtiimonas</taxon>
    </lineage>
</organism>
<evidence type="ECO:0000313" key="3">
    <source>
        <dbReference type="Proteomes" id="UP001500631"/>
    </source>
</evidence>
<dbReference type="InterPro" id="IPR051044">
    <property type="entry name" value="MAG_DAG_Lipase"/>
</dbReference>
<proteinExistence type="predicted"/>
<dbReference type="PANTHER" id="PTHR11614">
    <property type="entry name" value="PHOSPHOLIPASE-RELATED"/>
    <property type="match status" value="1"/>
</dbReference>
<protein>
    <submittedName>
        <fullName evidence="2">Alpha/beta fold hydrolase</fullName>
    </submittedName>
</protein>